<comment type="caution">
    <text evidence="1">The sequence shown here is derived from an EMBL/GenBank/DDBJ whole genome shotgun (WGS) entry which is preliminary data.</text>
</comment>
<protein>
    <submittedName>
        <fullName evidence="1">Uncharacterized protein</fullName>
    </submittedName>
</protein>
<name>A0A0J7Y7S6_9SPHN</name>
<dbReference type="PATRIC" id="fig|1114963.3.peg.462"/>
<dbReference type="Proteomes" id="UP000052268">
    <property type="component" value="Unassembled WGS sequence"/>
</dbReference>
<gene>
    <name evidence="1" type="ORF">V474_07820</name>
</gene>
<proteinExistence type="predicted"/>
<keyword evidence="2" id="KW-1185">Reference proteome</keyword>
<reference evidence="1 2" key="1">
    <citation type="journal article" date="2015" name="G3 (Bethesda)">
        <title>Insights into Ongoing Evolution of the Hexachlorocyclohexane Catabolic Pathway from Comparative Genomics of Ten Sphingomonadaceae Strains.</title>
        <authorList>
            <person name="Pearce S.L."/>
            <person name="Oakeshott J.G."/>
            <person name="Pandey G."/>
        </authorList>
    </citation>
    <scope>NUCLEOTIDE SEQUENCE [LARGE SCALE GENOMIC DNA]</scope>
    <source>
        <strain evidence="1 2">LL02</strain>
    </source>
</reference>
<dbReference type="AlphaFoldDB" id="A0A0J7Y7S6"/>
<dbReference type="EMBL" id="JACU01000002">
    <property type="protein sequence ID" value="KMS59989.1"/>
    <property type="molecule type" value="Genomic_DNA"/>
</dbReference>
<evidence type="ECO:0000313" key="2">
    <source>
        <dbReference type="Proteomes" id="UP000052268"/>
    </source>
</evidence>
<evidence type="ECO:0000313" key="1">
    <source>
        <dbReference type="EMBL" id="KMS59989.1"/>
    </source>
</evidence>
<organism evidence="1 2">
    <name type="scientific">Novosphingobium barchaimii LL02</name>
    <dbReference type="NCBI Taxonomy" id="1114963"/>
    <lineage>
        <taxon>Bacteria</taxon>
        <taxon>Pseudomonadati</taxon>
        <taxon>Pseudomonadota</taxon>
        <taxon>Alphaproteobacteria</taxon>
        <taxon>Sphingomonadales</taxon>
        <taxon>Sphingomonadaceae</taxon>
        <taxon>Novosphingobium</taxon>
    </lineage>
</organism>
<accession>A0A0J7Y7S6</accession>
<sequence length="76" mass="8521">MIMAWAPIDISTPEKWHRFKAWRWRDSCWIVAIAFCPTHFSIGAELLTGFGRGVALQIGPFWLGAAANFSSLKDPA</sequence>